<gene>
    <name evidence="1" type="ORF">Dthio_PD0395</name>
</gene>
<sequence length="82" mass="9441">MNAMGINRVPSAEACRQNFQELALNKDLQTILTALSIKLWKKSGAKNEYIEKDQMQWAGEWVHKQKPWMVCQTAFGKGQLFL</sequence>
<evidence type="ECO:0000313" key="1">
    <source>
        <dbReference type="EMBL" id="EFI33081.1"/>
    </source>
</evidence>
<protein>
    <submittedName>
        <fullName evidence="1">Uncharacterized protein</fullName>
    </submittedName>
</protein>
<reference evidence="1" key="1">
    <citation type="submission" date="2010-05" db="EMBL/GenBank/DDBJ databases">
        <title>The draft genome of Desulfonatronospira thiodismutans ASO3-1.</title>
        <authorList>
            <consortium name="US DOE Joint Genome Institute (JGI-PGF)"/>
            <person name="Lucas S."/>
            <person name="Copeland A."/>
            <person name="Lapidus A."/>
            <person name="Cheng J.-F."/>
            <person name="Bruce D."/>
            <person name="Goodwin L."/>
            <person name="Pitluck S."/>
            <person name="Chertkov O."/>
            <person name="Brettin T."/>
            <person name="Detter J.C."/>
            <person name="Han C."/>
            <person name="Land M.L."/>
            <person name="Hauser L."/>
            <person name="Kyrpides N."/>
            <person name="Mikhailova N."/>
            <person name="Muyzer G."/>
            <person name="Woyke T."/>
        </authorList>
    </citation>
    <scope>NUCLEOTIDE SEQUENCE [LARGE SCALE GENOMIC DNA]</scope>
    <source>
        <strain evidence="1">ASO3-1</strain>
    </source>
</reference>
<accession>D6SUV1</accession>
<name>D6SUV1_9BACT</name>
<dbReference type="AlphaFoldDB" id="D6SUV1"/>
<organism evidence="1 2">
    <name type="scientific">Desulfonatronospira thiodismutans ASO3-1</name>
    <dbReference type="NCBI Taxonomy" id="555779"/>
    <lineage>
        <taxon>Bacteria</taxon>
        <taxon>Pseudomonadati</taxon>
        <taxon>Thermodesulfobacteriota</taxon>
        <taxon>Desulfovibrionia</taxon>
        <taxon>Desulfovibrionales</taxon>
        <taxon>Desulfonatronovibrionaceae</taxon>
        <taxon>Desulfonatronospira</taxon>
    </lineage>
</organism>
<keyword evidence="2" id="KW-1185">Reference proteome</keyword>
<comment type="caution">
    <text evidence="1">The sequence shown here is derived from an EMBL/GenBank/DDBJ whole genome shotgun (WGS) entry which is preliminary data.</text>
</comment>
<dbReference type="Proteomes" id="UP000005496">
    <property type="component" value="Unassembled WGS sequence"/>
</dbReference>
<evidence type="ECO:0000313" key="2">
    <source>
        <dbReference type="Proteomes" id="UP000005496"/>
    </source>
</evidence>
<dbReference type="EMBL" id="ACJN02000004">
    <property type="protein sequence ID" value="EFI33081.1"/>
    <property type="molecule type" value="Genomic_DNA"/>
</dbReference>
<proteinExistence type="predicted"/>